<evidence type="ECO:0000313" key="3">
    <source>
        <dbReference type="Proteomes" id="UP000664132"/>
    </source>
</evidence>
<name>A0A8H8BVN9_9HELO</name>
<dbReference type="AlphaFoldDB" id="A0A8H8BVN9"/>
<evidence type="ECO:0000313" key="2">
    <source>
        <dbReference type="EMBL" id="KAG4425409.1"/>
    </source>
</evidence>
<dbReference type="OrthoDB" id="3565276at2759"/>
<dbReference type="EMBL" id="JAFJYH010000011">
    <property type="protein sequence ID" value="KAG4425409.1"/>
    <property type="molecule type" value="Genomic_DNA"/>
</dbReference>
<feature type="region of interest" description="Disordered" evidence="1">
    <location>
        <begin position="108"/>
        <end position="153"/>
    </location>
</feature>
<organism evidence="2 3">
    <name type="scientific">Cadophora malorum</name>
    <dbReference type="NCBI Taxonomy" id="108018"/>
    <lineage>
        <taxon>Eukaryota</taxon>
        <taxon>Fungi</taxon>
        <taxon>Dikarya</taxon>
        <taxon>Ascomycota</taxon>
        <taxon>Pezizomycotina</taxon>
        <taxon>Leotiomycetes</taxon>
        <taxon>Helotiales</taxon>
        <taxon>Ploettnerulaceae</taxon>
        <taxon>Cadophora</taxon>
    </lineage>
</organism>
<keyword evidence="3" id="KW-1185">Reference proteome</keyword>
<comment type="caution">
    <text evidence="2">The sequence shown here is derived from an EMBL/GenBank/DDBJ whole genome shotgun (WGS) entry which is preliminary data.</text>
</comment>
<protein>
    <submittedName>
        <fullName evidence="2">Uncharacterized protein</fullName>
    </submittedName>
</protein>
<feature type="compositionally biased region" description="Low complexity" evidence="1">
    <location>
        <begin position="50"/>
        <end position="61"/>
    </location>
</feature>
<dbReference type="Proteomes" id="UP000664132">
    <property type="component" value="Unassembled WGS sequence"/>
</dbReference>
<proteinExistence type="predicted"/>
<accession>A0A8H8BVN9</accession>
<feature type="region of interest" description="Disordered" evidence="1">
    <location>
        <begin position="1"/>
        <end position="77"/>
    </location>
</feature>
<sequence length="166" mass="18709">MGLFKSRPNKSKREPTTTSTQSSSNANPRHPDPQPSHVHQQQYQNHHDNSSLSNLSTTSTLQDPPLQKSRPLPPARLTSYEVFVYQAQQAERERIEREDRIARAWAKAAERRRSTAWPADPWRGGFGPPARDTHRGMGGMTPRRVPAGDEGRGVRAWLGQNGLVRN</sequence>
<reference evidence="2" key="1">
    <citation type="submission" date="2021-02" db="EMBL/GenBank/DDBJ databases">
        <title>Genome sequence Cadophora malorum strain M34.</title>
        <authorList>
            <person name="Stefanovic E."/>
            <person name="Vu D."/>
            <person name="Scully C."/>
            <person name="Dijksterhuis J."/>
            <person name="Roader J."/>
            <person name="Houbraken J."/>
        </authorList>
    </citation>
    <scope>NUCLEOTIDE SEQUENCE</scope>
    <source>
        <strain evidence="2">M34</strain>
    </source>
</reference>
<gene>
    <name evidence="2" type="ORF">IFR04_001559</name>
</gene>
<evidence type="ECO:0000256" key="1">
    <source>
        <dbReference type="SAM" id="MobiDB-lite"/>
    </source>
</evidence>